<comment type="subcellular location">
    <subcellularLocation>
        <location evidence="1">Nucleus</location>
        <location evidence="1">Nucleolus</location>
    </subcellularLocation>
</comment>
<dbReference type="Gene3D" id="3.40.50.1010">
    <property type="entry name" value="5'-nuclease"/>
    <property type="match status" value="1"/>
</dbReference>
<keyword evidence="3" id="KW-0698">rRNA processing</keyword>
<dbReference type="Pfam" id="PF24779">
    <property type="entry name" value="UTP23_sensor"/>
    <property type="match status" value="1"/>
</dbReference>
<dbReference type="CDD" id="cd09866">
    <property type="entry name" value="PIN_Fcf1-Utp23-H"/>
    <property type="match status" value="1"/>
</dbReference>
<dbReference type="Pfam" id="PF04900">
    <property type="entry name" value="Fcf1"/>
    <property type="match status" value="1"/>
</dbReference>
<feature type="non-terminal residue" evidence="10">
    <location>
        <position position="253"/>
    </location>
</feature>
<feature type="region of interest" description="Disordered" evidence="8">
    <location>
        <begin position="190"/>
        <end position="253"/>
    </location>
</feature>
<keyword evidence="4" id="KW-0539">Nucleus</keyword>
<evidence type="ECO:0000256" key="8">
    <source>
        <dbReference type="SAM" id="MobiDB-lite"/>
    </source>
</evidence>
<sequence length="253" mass="28429">MKVKRYKKAQRVLSFFQHNFDLKPPYKVLLDGTFCHAALDGKVNVKEQIPKYLGADTTIYSTQCIIMEVEKLSKMVSNIYGAWLIVKQFPVHRCGHEGRPMPAAACIKSILKKNNPHQYIMATQDDDIRQHIHSLVIGTPIVYLSGSAPTLEKPTAKCEAIAVEGKKCLSTHELTTLKDLKRKILGEEEAAPPIKKKKKAKNPNPLSCKKKQKKSNITQPPNKDHESGKRKRKRNKKKMGGLSINHNALANSS</sequence>
<comment type="caution">
    <text evidence="10">The sequence shown here is derived from an EMBL/GenBank/DDBJ whole genome shotgun (WGS) entry which is preliminary data.</text>
</comment>
<name>A0AAV2RIN9_MEGNR</name>
<evidence type="ECO:0000256" key="6">
    <source>
        <dbReference type="ARBA" id="ARBA00038503"/>
    </source>
</evidence>
<dbReference type="EMBL" id="CAXKWB010024736">
    <property type="protein sequence ID" value="CAL4126617.1"/>
    <property type="molecule type" value="Genomic_DNA"/>
</dbReference>
<proteinExistence type="inferred from homology"/>
<evidence type="ECO:0000256" key="4">
    <source>
        <dbReference type="ARBA" id="ARBA00023242"/>
    </source>
</evidence>
<evidence type="ECO:0000256" key="1">
    <source>
        <dbReference type="ARBA" id="ARBA00004604"/>
    </source>
</evidence>
<dbReference type="InterPro" id="IPR029060">
    <property type="entry name" value="PIN-like_dom_sf"/>
</dbReference>
<dbReference type="SUPFAM" id="SSF88723">
    <property type="entry name" value="PIN domain-like"/>
    <property type="match status" value="1"/>
</dbReference>
<protein>
    <recommendedName>
        <fullName evidence="7">rRNA-processing protein UTP23 homolog</fullName>
    </recommendedName>
</protein>
<reference evidence="10 11" key="1">
    <citation type="submission" date="2024-05" db="EMBL/GenBank/DDBJ databases">
        <authorList>
            <person name="Wallberg A."/>
        </authorList>
    </citation>
    <scope>NUCLEOTIDE SEQUENCE [LARGE SCALE GENOMIC DNA]</scope>
</reference>
<evidence type="ECO:0000313" key="11">
    <source>
        <dbReference type="Proteomes" id="UP001497623"/>
    </source>
</evidence>
<organism evidence="10 11">
    <name type="scientific">Meganyctiphanes norvegica</name>
    <name type="common">Northern krill</name>
    <name type="synonym">Thysanopoda norvegica</name>
    <dbReference type="NCBI Taxonomy" id="48144"/>
    <lineage>
        <taxon>Eukaryota</taxon>
        <taxon>Metazoa</taxon>
        <taxon>Ecdysozoa</taxon>
        <taxon>Arthropoda</taxon>
        <taxon>Crustacea</taxon>
        <taxon>Multicrustacea</taxon>
        <taxon>Malacostraca</taxon>
        <taxon>Eumalacostraca</taxon>
        <taxon>Eucarida</taxon>
        <taxon>Euphausiacea</taxon>
        <taxon>Euphausiidae</taxon>
        <taxon>Meganyctiphanes</taxon>
    </lineage>
</organism>
<keyword evidence="2" id="KW-0690">Ribosome biogenesis</keyword>
<dbReference type="PANTHER" id="PTHR12416">
    <property type="entry name" value="RRNA-PROCESSING PROTEIN UTP23 HOMOLOG"/>
    <property type="match status" value="1"/>
</dbReference>
<feature type="compositionally biased region" description="Polar residues" evidence="8">
    <location>
        <begin position="244"/>
        <end position="253"/>
    </location>
</feature>
<feature type="domain" description="UTP23 sensor motif region" evidence="9">
    <location>
        <begin position="195"/>
        <end position="213"/>
    </location>
</feature>
<dbReference type="InterPro" id="IPR057776">
    <property type="entry name" value="UTP23_sensor"/>
</dbReference>
<dbReference type="AlphaFoldDB" id="A0AAV2RIN9"/>
<evidence type="ECO:0000313" key="10">
    <source>
        <dbReference type="EMBL" id="CAL4126617.1"/>
    </source>
</evidence>
<comment type="similarity">
    <text evidence="6">Belongs to the UTP23/FCF1 family. UTP23 subfamily.</text>
</comment>
<feature type="compositionally biased region" description="Basic residues" evidence="8">
    <location>
        <begin position="228"/>
        <end position="239"/>
    </location>
</feature>
<dbReference type="GO" id="GO:0032040">
    <property type="term" value="C:small-subunit processome"/>
    <property type="evidence" value="ECO:0007669"/>
    <property type="project" value="InterPro"/>
</dbReference>
<dbReference type="InterPro" id="IPR006984">
    <property type="entry name" value="Fcf1/UTP23"/>
</dbReference>
<accession>A0AAV2RIN9</accession>
<evidence type="ECO:0000256" key="2">
    <source>
        <dbReference type="ARBA" id="ARBA00022517"/>
    </source>
</evidence>
<evidence type="ECO:0000259" key="9">
    <source>
        <dbReference type="Pfam" id="PF24779"/>
    </source>
</evidence>
<evidence type="ECO:0000256" key="5">
    <source>
        <dbReference type="ARBA" id="ARBA00037300"/>
    </source>
</evidence>
<dbReference type="Proteomes" id="UP001497623">
    <property type="component" value="Unassembled WGS sequence"/>
</dbReference>
<dbReference type="GO" id="GO:0006364">
    <property type="term" value="P:rRNA processing"/>
    <property type="evidence" value="ECO:0007669"/>
    <property type="project" value="UniProtKB-KW"/>
</dbReference>
<dbReference type="FunFam" id="3.40.50.1010:FF:000006">
    <property type="entry name" value="rRNA-processing protein UTP23 homolog"/>
    <property type="match status" value="1"/>
</dbReference>
<gene>
    <name evidence="10" type="ORF">MNOR_LOCUS25652</name>
</gene>
<evidence type="ECO:0000256" key="3">
    <source>
        <dbReference type="ARBA" id="ARBA00022552"/>
    </source>
</evidence>
<keyword evidence="11" id="KW-1185">Reference proteome</keyword>
<comment type="function">
    <text evidence="5">Involved in rRNA-processing and ribosome biogenesis.</text>
</comment>
<evidence type="ECO:0000256" key="7">
    <source>
        <dbReference type="ARBA" id="ARBA00071400"/>
    </source>
</evidence>